<evidence type="ECO:0000256" key="2">
    <source>
        <dbReference type="ARBA" id="ARBA00008929"/>
    </source>
</evidence>
<name>A0A402BFP1_9CHLR</name>
<dbReference type="OrthoDB" id="112837at2"/>
<gene>
    <name evidence="8" type="ORF">KDA_57020</name>
</gene>
<dbReference type="Pfam" id="PF03916">
    <property type="entry name" value="NrfD"/>
    <property type="match status" value="1"/>
</dbReference>
<dbReference type="Proteomes" id="UP000287171">
    <property type="component" value="Unassembled WGS sequence"/>
</dbReference>
<evidence type="ECO:0000256" key="6">
    <source>
        <dbReference type="ARBA" id="ARBA00023136"/>
    </source>
</evidence>
<dbReference type="PANTHER" id="PTHR34856:SF2">
    <property type="entry name" value="PROTEIN NRFD"/>
    <property type="match status" value="1"/>
</dbReference>
<dbReference type="PANTHER" id="PTHR34856">
    <property type="entry name" value="PROTEIN NRFD"/>
    <property type="match status" value="1"/>
</dbReference>
<sequence length="359" mass="39510">MDKWNRSQPARLGGSDTVVWYNRGGPKSGRGIAWTGRPETYYAQPLIKKSPWKWQIVLYFFFGGIAGGAYLVTTLAHFLGLGKKNPALIRVGRYTSFFSLLVSPVLLIWDLGRPERFHHMLRVLKFRSPMSIGTWVLSAFGICCGLTSVHQMAEDGFLNWLSPISRIFKALPVKTLETIGSFFGILLASYTGVLLAATAVPLWARARYILGPLFLSSGLSTALASISLILSLGKPEEDALDRLDRAEIATMVTELALLSSLPSTLGPLGKPLIKGKRGALFTCGTVIGGVLLPLLGRLGFRISRNVPSRTVNIVSSLFVLIGGLIMRYVWVYAGHDSAQDPEATHEYNRVEWEELTNKQ</sequence>
<comment type="subcellular location">
    <subcellularLocation>
        <location evidence="1">Cell membrane</location>
        <topology evidence="1">Multi-pass membrane protein</topology>
    </subcellularLocation>
</comment>
<feature type="transmembrane region" description="Helical" evidence="7">
    <location>
        <begin position="210"/>
        <end position="233"/>
    </location>
</feature>
<keyword evidence="9" id="KW-1185">Reference proteome</keyword>
<feature type="transmembrane region" description="Helical" evidence="7">
    <location>
        <begin position="278"/>
        <end position="298"/>
    </location>
</feature>
<dbReference type="InterPro" id="IPR052049">
    <property type="entry name" value="Electron_transfer_protein"/>
</dbReference>
<feature type="transmembrane region" description="Helical" evidence="7">
    <location>
        <begin position="56"/>
        <end position="79"/>
    </location>
</feature>
<feature type="transmembrane region" description="Helical" evidence="7">
    <location>
        <begin position="179"/>
        <end position="203"/>
    </location>
</feature>
<feature type="transmembrane region" description="Helical" evidence="7">
    <location>
        <begin position="310"/>
        <end position="330"/>
    </location>
</feature>
<keyword evidence="3" id="KW-1003">Cell membrane</keyword>
<dbReference type="GO" id="GO:0005886">
    <property type="term" value="C:plasma membrane"/>
    <property type="evidence" value="ECO:0007669"/>
    <property type="project" value="UniProtKB-SubCell"/>
</dbReference>
<dbReference type="RefSeq" id="WP_126630368.1">
    <property type="nucleotide sequence ID" value="NZ_BIFT01000002.1"/>
</dbReference>
<evidence type="ECO:0000256" key="5">
    <source>
        <dbReference type="ARBA" id="ARBA00022989"/>
    </source>
</evidence>
<comment type="caution">
    <text evidence="8">The sequence shown here is derived from an EMBL/GenBank/DDBJ whole genome shotgun (WGS) entry which is preliminary data.</text>
</comment>
<evidence type="ECO:0000313" key="9">
    <source>
        <dbReference type="Proteomes" id="UP000287171"/>
    </source>
</evidence>
<keyword evidence="5 7" id="KW-1133">Transmembrane helix</keyword>
<organism evidence="8 9">
    <name type="scientific">Dictyobacter alpinus</name>
    <dbReference type="NCBI Taxonomy" id="2014873"/>
    <lineage>
        <taxon>Bacteria</taxon>
        <taxon>Bacillati</taxon>
        <taxon>Chloroflexota</taxon>
        <taxon>Ktedonobacteria</taxon>
        <taxon>Ktedonobacterales</taxon>
        <taxon>Dictyobacteraceae</taxon>
        <taxon>Dictyobacter</taxon>
    </lineage>
</organism>
<evidence type="ECO:0000256" key="3">
    <source>
        <dbReference type="ARBA" id="ARBA00022475"/>
    </source>
</evidence>
<reference evidence="9" key="1">
    <citation type="submission" date="2018-12" db="EMBL/GenBank/DDBJ databases">
        <title>Tengunoibacter tsumagoiensis gen. nov., sp. nov., Dictyobacter kobayashii sp. nov., D. alpinus sp. nov., and D. joshuensis sp. nov. and description of Dictyobacteraceae fam. nov. within the order Ktedonobacterales isolated from Tengu-no-mugimeshi.</title>
        <authorList>
            <person name="Wang C.M."/>
            <person name="Zheng Y."/>
            <person name="Sakai Y."/>
            <person name="Toyoda A."/>
            <person name="Minakuchi Y."/>
            <person name="Abe K."/>
            <person name="Yokota A."/>
            <person name="Yabe S."/>
        </authorList>
    </citation>
    <scope>NUCLEOTIDE SEQUENCE [LARGE SCALE GENOMIC DNA]</scope>
    <source>
        <strain evidence="9">Uno16</strain>
    </source>
</reference>
<evidence type="ECO:0000256" key="7">
    <source>
        <dbReference type="SAM" id="Phobius"/>
    </source>
</evidence>
<dbReference type="InterPro" id="IPR005614">
    <property type="entry name" value="NrfD-like"/>
</dbReference>
<dbReference type="AlphaFoldDB" id="A0A402BFP1"/>
<dbReference type="EMBL" id="BIFT01000002">
    <property type="protein sequence ID" value="GCE30218.1"/>
    <property type="molecule type" value="Genomic_DNA"/>
</dbReference>
<protein>
    <submittedName>
        <fullName evidence="8">Polysulfide reductase</fullName>
    </submittedName>
</protein>
<accession>A0A402BFP1</accession>
<keyword evidence="6 7" id="KW-0472">Membrane</keyword>
<evidence type="ECO:0000313" key="8">
    <source>
        <dbReference type="EMBL" id="GCE30218.1"/>
    </source>
</evidence>
<feature type="transmembrane region" description="Helical" evidence="7">
    <location>
        <begin position="132"/>
        <end position="153"/>
    </location>
</feature>
<proteinExistence type="inferred from homology"/>
<evidence type="ECO:0000256" key="4">
    <source>
        <dbReference type="ARBA" id="ARBA00022692"/>
    </source>
</evidence>
<keyword evidence="4 7" id="KW-0812">Transmembrane</keyword>
<evidence type="ECO:0000256" key="1">
    <source>
        <dbReference type="ARBA" id="ARBA00004651"/>
    </source>
</evidence>
<comment type="similarity">
    <text evidence="2">Belongs to the NrfD family.</text>
</comment>
<feature type="transmembrane region" description="Helical" evidence="7">
    <location>
        <begin position="91"/>
        <end position="111"/>
    </location>
</feature>
<dbReference type="Gene3D" id="1.20.1630.10">
    <property type="entry name" value="Formate dehydrogenase/DMSO reductase domain"/>
    <property type="match status" value="1"/>
</dbReference>